<dbReference type="Gene3D" id="2.130.10.10">
    <property type="entry name" value="YVTN repeat-like/Quinoprotein amine dehydrogenase"/>
    <property type="match status" value="1"/>
</dbReference>
<dbReference type="AlphaFoldDB" id="A0A5J4V8T9"/>
<organism evidence="1 2">
    <name type="scientific">Streblomastix strix</name>
    <dbReference type="NCBI Taxonomy" id="222440"/>
    <lineage>
        <taxon>Eukaryota</taxon>
        <taxon>Metamonada</taxon>
        <taxon>Preaxostyla</taxon>
        <taxon>Oxymonadida</taxon>
        <taxon>Streblomastigidae</taxon>
        <taxon>Streblomastix</taxon>
    </lineage>
</organism>
<dbReference type="InterPro" id="IPR015943">
    <property type="entry name" value="WD40/YVTN_repeat-like_dom_sf"/>
</dbReference>
<comment type="caution">
    <text evidence="1">The sequence shown here is derived from an EMBL/GenBank/DDBJ whole genome shotgun (WGS) entry which is preliminary data.</text>
</comment>
<gene>
    <name evidence="1" type="ORF">EZS28_025562</name>
</gene>
<dbReference type="SUPFAM" id="SSF50978">
    <property type="entry name" value="WD40 repeat-like"/>
    <property type="match status" value="1"/>
</dbReference>
<protein>
    <submittedName>
        <fullName evidence="1">Uncharacterized protein</fullName>
    </submittedName>
</protein>
<name>A0A5J4V8T9_9EUKA</name>
<proteinExistence type="predicted"/>
<dbReference type="EMBL" id="SNRW01008839">
    <property type="protein sequence ID" value="KAA6378909.1"/>
    <property type="molecule type" value="Genomic_DNA"/>
</dbReference>
<evidence type="ECO:0000313" key="2">
    <source>
        <dbReference type="Proteomes" id="UP000324800"/>
    </source>
</evidence>
<accession>A0A5J4V8T9</accession>
<evidence type="ECO:0000313" key="1">
    <source>
        <dbReference type="EMBL" id="KAA6378909.1"/>
    </source>
</evidence>
<reference evidence="1 2" key="1">
    <citation type="submission" date="2019-03" db="EMBL/GenBank/DDBJ databases">
        <title>Single cell metagenomics reveals metabolic interactions within the superorganism composed of flagellate Streblomastix strix and complex community of Bacteroidetes bacteria on its surface.</title>
        <authorList>
            <person name="Treitli S.C."/>
            <person name="Kolisko M."/>
            <person name="Husnik F."/>
            <person name="Keeling P."/>
            <person name="Hampl V."/>
        </authorList>
    </citation>
    <scope>NUCLEOTIDE SEQUENCE [LARGE SCALE GENOMIC DNA]</scope>
    <source>
        <strain evidence="1">ST1C</strain>
    </source>
</reference>
<dbReference type="Proteomes" id="UP000324800">
    <property type="component" value="Unassembled WGS sequence"/>
</dbReference>
<sequence>FGDNKHSVSGSKDRCIICVNLSVERRLSTFKTHSSIQGFRLISDQKRVVIVHSDRSTVYLDLFMTDPIRIVNDARLRQFASNASTNDIDLFATGSVDLTVKLWNSDGKNLGEFRGHSGKPLYFTNI</sequence>
<dbReference type="InterPro" id="IPR036322">
    <property type="entry name" value="WD40_repeat_dom_sf"/>
</dbReference>
<feature type="non-terminal residue" evidence="1">
    <location>
        <position position="1"/>
    </location>
</feature>
<dbReference type="OrthoDB" id="10251381at2759"/>